<keyword evidence="5" id="KW-0597">Phosphoprotein</keyword>
<evidence type="ECO:0000256" key="8">
    <source>
        <dbReference type="ARBA" id="ARBA00022741"/>
    </source>
</evidence>
<feature type="transmembrane region" description="Helical" evidence="14">
    <location>
        <begin position="15"/>
        <end position="38"/>
    </location>
</feature>
<keyword evidence="12 14" id="KW-0902">Two-component regulatory system</keyword>
<dbReference type="GO" id="GO:0005524">
    <property type="term" value="F:ATP binding"/>
    <property type="evidence" value="ECO:0007669"/>
    <property type="project" value="UniProtKB-KW"/>
</dbReference>
<evidence type="ECO:0000256" key="6">
    <source>
        <dbReference type="ARBA" id="ARBA00022679"/>
    </source>
</evidence>
<keyword evidence="9 14" id="KW-0418">Kinase</keyword>
<evidence type="ECO:0000256" key="1">
    <source>
        <dbReference type="ARBA" id="ARBA00000085"/>
    </source>
</evidence>
<dbReference type="SMART" id="SM00388">
    <property type="entry name" value="HisKA"/>
    <property type="match status" value="1"/>
</dbReference>
<dbReference type="EMBL" id="LODL01000010">
    <property type="protein sequence ID" value="KXB31731.1"/>
    <property type="molecule type" value="Genomic_DNA"/>
</dbReference>
<dbReference type="InterPro" id="IPR003594">
    <property type="entry name" value="HATPase_dom"/>
</dbReference>
<dbReference type="PROSITE" id="PS51257">
    <property type="entry name" value="PROKAR_LIPOPROTEIN"/>
    <property type="match status" value="1"/>
</dbReference>
<dbReference type="PROSITE" id="PS50885">
    <property type="entry name" value="HAMP"/>
    <property type="match status" value="1"/>
</dbReference>
<dbReference type="CDD" id="cd06225">
    <property type="entry name" value="HAMP"/>
    <property type="match status" value="1"/>
</dbReference>
<evidence type="ECO:0000256" key="5">
    <source>
        <dbReference type="ARBA" id="ARBA00022553"/>
    </source>
</evidence>
<dbReference type="SUPFAM" id="SSF55874">
    <property type="entry name" value="ATPase domain of HSP90 chaperone/DNA topoisomerase II/histidine kinase"/>
    <property type="match status" value="1"/>
</dbReference>
<keyword evidence="7 14" id="KW-0812">Transmembrane</keyword>
<feature type="transmembrane region" description="Helical" evidence="14">
    <location>
        <begin position="148"/>
        <end position="173"/>
    </location>
</feature>
<dbReference type="AlphaFoldDB" id="A0A133XLD3"/>
<dbReference type="Pfam" id="PF02518">
    <property type="entry name" value="HATPase_c"/>
    <property type="match status" value="1"/>
</dbReference>
<dbReference type="InterPro" id="IPR004358">
    <property type="entry name" value="Sig_transdc_His_kin-like_C"/>
</dbReference>
<dbReference type="PROSITE" id="PS50109">
    <property type="entry name" value="HIS_KIN"/>
    <property type="match status" value="1"/>
</dbReference>
<evidence type="ECO:0000256" key="11">
    <source>
        <dbReference type="ARBA" id="ARBA00022989"/>
    </source>
</evidence>
<keyword evidence="11 14" id="KW-1133">Transmembrane helix</keyword>
<evidence type="ECO:0000256" key="4">
    <source>
        <dbReference type="ARBA" id="ARBA00022519"/>
    </source>
</evidence>
<dbReference type="GO" id="GO:0005886">
    <property type="term" value="C:plasma membrane"/>
    <property type="evidence" value="ECO:0007669"/>
    <property type="project" value="UniProtKB-SubCell"/>
</dbReference>
<keyword evidence="4 14" id="KW-0997">Cell inner membrane</keyword>
<evidence type="ECO:0000256" key="3">
    <source>
        <dbReference type="ARBA" id="ARBA00022475"/>
    </source>
</evidence>
<dbReference type="Proteomes" id="UP000070186">
    <property type="component" value="Unassembled WGS sequence"/>
</dbReference>
<dbReference type="SMART" id="SM00387">
    <property type="entry name" value="HATPase_c"/>
    <property type="match status" value="1"/>
</dbReference>
<evidence type="ECO:0000259" key="15">
    <source>
        <dbReference type="PROSITE" id="PS50109"/>
    </source>
</evidence>
<protein>
    <recommendedName>
        <fullName evidence="14">Sensor protein</fullName>
        <ecNumber evidence="14">2.7.13.3</ecNumber>
    </recommendedName>
</protein>
<dbReference type="InterPro" id="IPR050428">
    <property type="entry name" value="TCS_sensor_his_kinase"/>
</dbReference>
<dbReference type="Gene3D" id="3.30.565.10">
    <property type="entry name" value="Histidine kinase-like ATPase, C-terminal domain"/>
    <property type="match status" value="1"/>
</dbReference>
<keyword evidence="10 14" id="KW-0067">ATP-binding</keyword>
<dbReference type="CDD" id="cd00082">
    <property type="entry name" value="HisKA"/>
    <property type="match status" value="1"/>
</dbReference>
<gene>
    <name evidence="17" type="ORF">AT959_05090</name>
</gene>
<evidence type="ECO:0000256" key="14">
    <source>
        <dbReference type="RuleBase" id="RU364088"/>
    </source>
</evidence>
<evidence type="ECO:0000256" key="7">
    <source>
        <dbReference type="ARBA" id="ARBA00022692"/>
    </source>
</evidence>
<evidence type="ECO:0000256" key="9">
    <source>
        <dbReference type="ARBA" id="ARBA00022777"/>
    </source>
</evidence>
<dbReference type="InterPro" id="IPR003661">
    <property type="entry name" value="HisK_dim/P_dom"/>
</dbReference>
<keyword evidence="6 14" id="KW-0808">Transferase</keyword>
<proteinExistence type="predicted"/>
<keyword evidence="13 14" id="KW-0472">Membrane</keyword>
<evidence type="ECO:0000313" key="18">
    <source>
        <dbReference type="Proteomes" id="UP000070186"/>
    </source>
</evidence>
<comment type="catalytic activity">
    <reaction evidence="1 14">
        <text>ATP + protein L-histidine = ADP + protein N-phospho-L-histidine.</text>
        <dbReference type="EC" id="2.7.13.3"/>
    </reaction>
</comment>
<keyword evidence="18" id="KW-1185">Reference proteome</keyword>
<dbReference type="SUPFAM" id="SSF47384">
    <property type="entry name" value="Homodimeric domain of signal transducing histidine kinase"/>
    <property type="match status" value="1"/>
</dbReference>
<dbReference type="NCBIfam" id="TIGR01386">
    <property type="entry name" value="cztS_silS_copS"/>
    <property type="match status" value="1"/>
</dbReference>
<keyword evidence="8 14" id="KW-0547">Nucleotide-binding</keyword>
<feature type="domain" description="Histidine kinase" evidence="15">
    <location>
        <begin position="231"/>
        <end position="443"/>
    </location>
</feature>
<dbReference type="PANTHER" id="PTHR45436:SF9">
    <property type="entry name" value="SENSOR PROTEIN"/>
    <property type="match status" value="1"/>
</dbReference>
<comment type="caution">
    <text evidence="17">The sequence shown here is derived from an EMBL/GenBank/DDBJ whole genome shotgun (WGS) entry which is preliminary data.</text>
</comment>
<dbReference type="Gene3D" id="1.10.287.130">
    <property type="match status" value="1"/>
</dbReference>
<dbReference type="InterPro" id="IPR036890">
    <property type="entry name" value="HATPase_C_sf"/>
</dbReference>
<name>A0A133XLD3_9RHOO</name>
<dbReference type="STRING" id="281362.AT959_05090"/>
<evidence type="ECO:0000313" key="17">
    <source>
        <dbReference type="EMBL" id="KXB31731.1"/>
    </source>
</evidence>
<dbReference type="GO" id="GO:0000155">
    <property type="term" value="F:phosphorelay sensor kinase activity"/>
    <property type="evidence" value="ECO:0007669"/>
    <property type="project" value="InterPro"/>
</dbReference>
<dbReference type="InterPro" id="IPR006290">
    <property type="entry name" value="CztS_silS_copS"/>
</dbReference>
<feature type="domain" description="HAMP" evidence="16">
    <location>
        <begin position="170"/>
        <end position="223"/>
    </location>
</feature>
<reference evidence="17 18" key="1">
    <citation type="submission" date="2015-12" db="EMBL/GenBank/DDBJ databases">
        <title>Nitrous oxide reduction kinetics distinguish bacteria harboring typical versus atypical NosZ.</title>
        <authorList>
            <person name="Yoon S."/>
            <person name="Nissen S."/>
            <person name="Park D."/>
            <person name="Sanford R.A."/>
            <person name="Loeffler F.E."/>
        </authorList>
    </citation>
    <scope>NUCLEOTIDE SEQUENCE [LARGE SCALE GENOMIC DNA]</scope>
    <source>
        <strain evidence="17 18">ATCC BAA-841</strain>
    </source>
</reference>
<evidence type="ECO:0000256" key="12">
    <source>
        <dbReference type="ARBA" id="ARBA00023012"/>
    </source>
</evidence>
<dbReference type="InterPro" id="IPR036097">
    <property type="entry name" value="HisK_dim/P_sf"/>
</dbReference>
<dbReference type="FunFam" id="1.10.287.130:FF:000001">
    <property type="entry name" value="Two-component sensor histidine kinase"/>
    <property type="match status" value="1"/>
</dbReference>
<sequence>MRPGRMINSTLSGRLIRWLASLSLGVLGCLCLGVFFSVKANLETQQDQRLEKLSTAIRHLFEETPGHLQPGSLEHDLDDLLKINRDSHLKLIDRLGEARFISTPSAWPSKARFYSFALPDEAQRTDFAVAELALETAPDEAILDRLTAILWGAALIGSAAITLGGYLIVYFGLAPIRTLAEQTRSLAILSLDTRLETEGIPAELQVLVDHFNDLLNRLEKAYQQLEGFNADVAHELRTPLANIIASSELALRSNDKDEHLRDCIGSNLEEMHRLSGIVNDMLFLSQADRGAKARRMPVQSLAQLCAEVADYYEAVLIESDLQWSIEGDASGLYDAALLRRVLSNLLNNAARYADPGSSIVIRIVVETHGHIKLSVINRGEPISAESLPHIFDRFFRVDASRSHGHQNHGLGLAIVGAIARMHDGEAFAKSAHGETEIGVRLAG</sequence>
<evidence type="ECO:0000256" key="13">
    <source>
        <dbReference type="ARBA" id="ARBA00023136"/>
    </source>
</evidence>
<evidence type="ECO:0000256" key="10">
    <source>
        <dbReference type="ARBA" id="ARBA00022840"/>
    </source>
</evidence>
<dbReference type="InterPro" id="IPR003660">
    <property type="entry name" value="HAMP_dom"/>
</dbReference>
<keyword evidence="3 14" id="KW-1003">Cell membrane</keyword>
<comment type="subcellular location">
    <subcellularLocation>
        <location evidence="2 14">Cell inner membrane</location>
    </subcellularLocation>
</comment>
<organism evidence="17 18">
    <name type="scientific">Dechloromonas denitrificans</name>
    <dbReference type="NCBI Taxonomy" id="281362"/>
    <lineage>
        <taxon>Bacteria</taxon>
        <taxon>Pseudomonadati</taxon>
        <taxon>Pseudomonadota</taxon>
        <taxon>Betaproteobacteria</taxon>
        <taxon>Rhodocyclales</taxon>
        <taxon>Azonexaceae</taxon>
        <taxon>Dechloromonas</taxon>
    </lineage>
</organism>
<dbReference type="InterPro" id="IPR005467">
    <property type="entry name" value="His_kinase_dom"/>
</dbReference>
<dbReference type="Pfam" id="PF00512">
    <property type="entry name" value="HisKA"/>
    <property type="match status" value="1"/>
</dbReference>
<evidence type="ECO:0000259" key="16">
    <source>
        <dbReference type="PROSITE" id="PS50885"/>
    </source>
</evidence>
<dbReference type="SMART" id="SM00304">
    <property type="entry name" value="HAMP"/>
    <property type="match status" value="1"/>
</dbReference>
<comment type="function">
    <text evidence="14">Member of a two-component regulatory system.</text>
</comment>
<accession>A0A133XLD3</accession>
<evidence type="ECO:0000256" key="2">
    <source>
        <dbReference type="ARBA" id="ARBA00004533"/>
    </source>
</evidence>
<dbReference type="EC" id="2.7.13.3" evidence="14"/>
<dbReference type="PANTHER" id="PTHR45436">
    <property type="entry name" value="SENSOR HISTIDINE KINASE YKOH"/>
    <property type="match status" value="1"/>
</dbReference>
<dbReference type="PRINTS" id="PR00344">
    <property type="entry name" value="BCTRLSENSOR"/>
</dbReference>